<comment type="caution">
    <text evidence="2">The sequence shown here is derived from an EMBL/GenBank/DDBJ whole genome shotgun (WGS) entry which is preliminary data.</text>
</comment>
<feature type="region of interest" description="Disordered" evidence="1">
    <location>
        <begin position="757"/>
        <end position="941"/>
    </location>
</feature>
<feature type="region of interest" description="Disordered" evidence="1">
    <location>
        <begin position="448"/>
        <end position="724"/>
    </location>
</feature>
<feature type="compositionally biased region" description="Polar residues" evidence="1">
    <location>
        <begin position="610"/>
        <end position="621"/>
    </location>
</feature>
<feature type="compositionally biased region" description="Polar residues" evidence="1">
    <location>
        <begin position="458"/>
        <end position="467"/>
    </location>
</feature>
<reference evidence="2" key="1">
    <citation type="submission" date="2021-02" db="EMBL/GenBank/DDBJ databases">
        <title>Genome sequence Cadophora malorum strain M34.</title>
        <authorList>
            <person name="Stefanovic E."/>
            <person name="Vu D."/>
            <person name="Scully C."/>
            <person name="Dijksterhuis J."/>
            <person name="Roader J."/>
            <person name="Houbraken J."/>
        </authorList>
    </citation>
    <scope>NUCLEOTIDE SEQUENCE</scope>
    <source>
        <strain evidence="2">M34</strain>
    </source>
</reference>
<evidence type="ECO:0000256" key="1">
    <source>
        <dbReference type="SAM" id="MobiDB-lite"/>
    </source>
</evidence>
<feature type="compositionally biased region" description="Basic and acidic residues" evidence="1">
    <location>
        <begin position="645"/>
        <end position="664"/>
    </location>
</feature>
<feature type="compositionally biased region" description="Low complexity" evidence="1">
    <location>
        <begin position="1088"/>
        <end position="1099"/>
    </location>
</feature>
<feature type="compositionally biased region" description="Basic and acidic residues" evidence="1">
    <location>
        <begin position="1118"/>
        <end position="1152"/>
    </location>
</feature>
<feature type="compositionally biased region" description="Low complexity" evidence="1">
    <location>
        <begin position="1057"/>
        <end position="1068"/>
    </location>
</feature>
<feature type="compositionally biased region" description="Polar residues" evidence="1">
    <location>
        <begin position="849"/>
        <end position="869"/>
    </location>
</feature>
<accession>A0A8H7TG00</accession>
<feature type="compositionally biased region" description="Pro residues" evidence="1">
    <location>
        <begin position="570"/>
        <end position="581"/>
    </location>
</feature>
<feature type="compositionally biased region" description="Low complexity" evidence="1">
    <location>
        <begin position="672"/>
        <end position="691"/>
    </location>
</feature>
<dbReference type="Proteomes" id="UP000664132">
    <property type="component" value="Unassembled WGS sequence"/>
</dbReference>
<feature type="compositionally biased region" description="Basic and acidic residues" evidence="1">
    <location>
        <begin position="819"/>
        <end position="828"/>
    </location>
</feature>
<protein>
    <submittedName>
        <fullName evidence="2">Uncharacterized protein</fullName>
    </submittedName>
</protein>
<feature type="compositionally biased region" description="Polar residues" evidence="1">
    <location>
        <begin position="712"/>
        <end position="722"/>
    </location>
</feature>
<feature type="compositionally biased region" description="Basic and acidic residues" evidence="1">
    <location>
        <begin position="899"/>
        <end position="913"/>
    </location>
</feature>
<name>A0A8H7TG00_9HELO</name>
<evidence type="ECO:0000313" key="2">
    <source>
        <dbReference type="EMBL" id="KAG4418191.1"/>
    </source>
</evidence>
<feature type="compositionally biased region" description="Basic and acidic residues" evidence="1">
    <location>
        <begin position="1007"/>
        <end position="1019"/>
    </location>
</feature>
<sequence>MYSINSGKSFPRLKDVYSWWQLDREGKLVLAFLSSQDRIIPSMAGATAADIRNPPGARAEPDFDPTHCPYDRFMDRGNETLLKIGFAHIANNSQKSAGLEPPGGPRGLPPHFIRKYCVEQVFIKDFGEVNFDHALTALDYIRDLEFTRRDTLRETAENFGINERNWRNVLGGNPNALAWVEQTQGNELRIETLYSNLFIDLRIWTMTSILLSKHFYKQEALAVLNTLFPPAIQELPNSKINPKVLYQQRAIFYRYILDVASNGPGIMVEFEKKLNQHENRHNWLAVRGNMEKYMDLAAKMIDQAKLANGMLRLRRAETLDPSEVSTSRSFSGTSFDSTRPKTPKPKGSLTDMRAKFGLSKKPSRVFGEASSVYSKSMVNVSNPDHEKPNQSMVDITSRKFDPSRSTQATSQPRFDNLLSLRARGISKPMGFVPPPLDELEEILGRTLTPKPEDYEAEPTTTPNSTPRVSFDFDAELGFGNTYRRPSLSSDLQASDRPKKSKPTLQIDTEGITSKQQAVSPPIKSARPLPKFQQPEPSPTAVRPQTADSSSGNRNILRPKASASRLFSASGPPPYEPLPPLATLPMKRRQIPEPAMMPEPLNINRPRKPTTPGTSNLSSFPPRNNVKDRASSAQTPTFNNTNSDFSSERVDRNFQDHDKALEIRKTTSNISATASRPSTSSELSSTLSKQTSAGSATQSRLPSDNYDFLNRPYSGSSEENNYPPQVIMKKSSFNALFSRKKKSSPALKDDFRAVNALGISTQPNNPTGETPQASGEIKPILKKKSSFAAFMHGGNSDDTTETSTELILPPKTPRSAKATRFQDDLHTPRTDSFASNNDDETRQPPKLKQKSSFNLSNPLRSSASRPNMRSETSDFGDKTEPKLKKKSSLAFGGGMQASESHGKIDSQDQPERGLKKMSSFVFGPPTLRTSDSQATLRPEPRVLKKKRSNYAVAEPFIETSPAPPQLPALRHPSSFVALGGPVRPYTANTEVGLFAQFEAEDQGLKYGKAPEDGKRSEIRGELPWVGGGPVRPVTSGRELVGPGAYTRYPVEEEASGLSTNSSTKSPTSPLAREFVPSHSPPPTNSLVVSGSAAAAIAGAAPTLKKKKSVWGGFSGGGAARKEVSVEEVRERDTVEKEKEKKERKEKAKEERRR</sequence>
<feature type="compositionally biased region" description="Polar residues" evidence="1">
    <location>
        <begin position="323"/>
        <end position="337"/>
    </location>
</feature>
<keyword evidence="3" id="KW-1185">Reference proteome</keyword>
<feature type="compositionally biased region" description="Polar residues" evidence="1">
    <location>
        <begin position="757"/>
        <end position="772"/>
    </location>
</feature>
<organism evidence="2 3">
    <name type="scientific">Cadophora malorum</name>
    <dbReference type="NCBI Taxonomy" id="108018"/>
    <lineage>
        <taxon>Eukaryota</taxon>
        <taxon>Fungi</taxon>
        <taxon>Dikarya</taxon>
        <taxon>Ascomycota</taxon>
        <taxon>Pezizomycotina</taxon>
        <taxon>Leotiomycetes</taxon>
        <taxon>Helotiales</taxon>
        <taxon>Ploettnerulaceae</taxon>
        <taxon>Cadophora</taxon>
    </lineage>
</organism>
<feature type="region of interest" description="Disordered" evidence="1">
    <location>
        <begin position="321"/>
        <end position="351"/>
    </location>
</feature>
<feature type="compositionally biased region" description="Basic and acidic residues" evidence="1">
    <location>
        <begin position="870"/>
        <end position="881"/>
    </location>
</feature>
<feature type="non-terminal residue" evidence="2">
    <location>
        <position position="1152"/>
    </location>
</feature>
<proteinExistence type="predicted"/>
<feature type="compositionally biased region" description="Polar residues" evidence="1">
    <location>
        <begin position="692"/>
        <end position="701"/>
    </location>
</feature>
<dbReference type="AlphaFoldDB" id="A0A8H7TG00"/>
<feature type="compositionally biased region" description="Polar residues" evidence="1">
    <location>
        <begin position="502"/>
        <end position="518"/>
    </location>
</feature>
<feature type="compositionally biased region" description="Polar residues" evidence="1">
    <location>
        <begin position="630"/>
        <end position="644"/>
    </location>
</feature>
<gene>
    <name evidence="2" type="ORF">IFR04_008712</name>
</gene>
<dbReference type="OrthoDB" id="3533623at2759"/>
<feature type="region of interest" description="Disordered" evidence="1">
    <location>
        <begin position="1004"/>
        <end position="1152"/>
    </location>
</feature>
<evidence type="ECO:0000313" key="3">
    <source>
        <dbReference type="Proteomes" id="UP000664132"/>
    </source>
</evidence>
<dbReference type="EMBL" id="JAFJYH010000135">
    <property type="protein sequence ID" value="KAG4418191.1"/>
    <property type="molecule type" value="Genomic_DNA"/>
</dbReference>